<keyword evidence="1" id="KW-1185">Reference proteome</keyword>
<proteinExistence type="predicted"/>
<reference evidence="2" key="2">
    <citation type="submission" date="2018-12" db="UniProtKB">
        <authorList>
            <consortium name="WormBaseParasite"/>
        </authorList>
    </citation>
    <scope>IDENTIFICATION</scope>
    <source>
        <strain evidence="2 3">Puerto Rican</strain>
    </source>
</reference>
<reference evidence="1" key="1">
    <citation type="journal article" date="2012" name="PLoS Negl. Trop. Dis.">
        <title>A systematically improved high quality genome and transcriptome of the human blood fluke Schistosoma mansoni.</title>
        <authorList>
            <person name="Protasio A.V."/>
            <person name="Tsai I.J."/>
            <person name="Babbage A."/>
            <person name="Nichol S."/>
            <person name="Hunt M."/>
            <person name="Aslett M.A."/>
            <person name="De Silva N."/>
            <person name="Velarde G.S."/>
            <person name="Anderson T.J."/>
            <person name="Clark R.C."/>
            <person name="Davidson C."/>
            <person name="Dillon G.P."/>
            <person name="Holroyd N.E."/>
            <person name="LoVerde P.T."/>
            <person name="Lloyd C."/>
            <person name="McQuillan J."/>
            <person name="Oliveira G."/>
            <person name="Otto T.D."/>
            <person name="Parker-Manuel S.J."/>
            <person name="Quail M.A."/>
            <person name="Wilson R.A."/>
            <person name="Zerlotini A."/>
            <person name="Dunne D.W."/>
            <person name="Berriman M."/>
        </authorList>
    </citation>
    <scope>NUCLEOTIDE SEQUENCE [LARGE SCALE GENOMIC DNA]</scope>
    <source>
        <strain evidence="1">Puerto Rican</strain>
    </source>
</reference>
<accession>A0A3Q0KL08</accession>
<dbReference type="WBParaSite" id="Smp_126210.1">
    <property type="protein sequence ID" value="Smp_126210.1"/>
    <property type="gene ID" value="Smp_126210"/>
</dbReference>
<dbReference type="WBParaSite" id="Smp_126210.2">
    <property type="protein sequence ID" value="Smp_126210.2"/>
    <property type="gene ID" value="Smp_126210"/>
</dbReference>
<dbReference type="AlphaFoldDB" id="A0A3Q0KL08"/>
<organism evidence="1 2">
    <name type="scientific">Schistosoma mansoni</name>
    <name type="common">Blood fluke</name>
    <dbReference type="NCBI Taxonomy" id="6183"/>
    <lineage>
        <taxon>Eukaryota</taxon>
        <taxon>Metazoa</taxon>
        <taxon>Spiralia</taxon>
        <taxon>Lophotrochozoa</taxon>
        <taxon>Platyhelminthes</taxon>
        <taxon>Trematoda</taxon>
        <taxon>Digenea</taxon>
        <taxon>Strigeidida</taxon>
        <taxon>Schistosomatoidea</taxon>
        <taxon>Schistosomatidae</taxon>
        <taxon>Schistosoma</taxon>
    </lineage>
</organism>
<dbReference type="Proteomes" id="UP000008854">
    <property type="component" value="Unassembled WGS sequence"/>
</dbReference>
<evidence type="ECO:0000313" key="2">
    <source>
        <dbReference type="WBParaSite" id="Smp_126210.1"/>
    </source>
</evidence>
<name>A0A3Q0KL08_SCHMA</name>
<sequence>MRNGQGKEVASASVMIKKYVKLDPDDEFNSQTLIKRHGEQLKNKHKPSKWCRLHITNDELWLSGAYWWPNSILNGIHLSEINCLVKFYSTPNLLAIGIASRLYESEKQYVILCTKSGSDREQLVKTLTTLCGNRYTQSEKRFNVPIVGPTVNIVEISLSPDLKKSVPVGKSIEINHEPSIHPISCNNPEPYIKETTIKIERHPSPNLISTAPISPDHITTNVTVPANNTTTVSTCTTTSNTTTNINYNNAIDNHDVHYNDCDTINALCTISPSQKIYQEIQLTSNDNMRPYRLKRFMAPYCEGLESGLNPKDLIHVYYDPKQGNIISPDGPIYLYCVNCPTE</sequence>
<evidence type="ECO:0000313" key="3">
    <source>
        <dbReference type="WBParaSite" id="Smp_126210.2"/>
    </source>
</evidence>
<evidence type="ECO:0000313" key="1">
    <source>
        <dbReference type="Proteomes" id="UP000008854"/>
    </source>
</evidence>
<protein>
    <submittedName>
        <fullName evidence="2 3">IRS-type PTB domain-containing protein</fullName>
    </submittedName>
</protein>